<proteinExistence type="predicted"/>
<dbReference type="InterPro" id="IPR015943">
    <property type="entry name" value="WD40/YVTN_repeat-like_dom_sf"/>
</dbReference>
<dbReference type="InterPro" id="IPR011047">
    <property type="entry name" value="Quinoprotein_ADH-like_sf"/>
</dbReference>
<dbReference type="Pfam" id="PF13360">
    <property type="entry name" value="PQQ_2"/>
    <property type="match status" value="1"/>
</dbReference>
<organism evidence="3 4">
    <name type="scientific">Tenacibaculum jejuense</name>
    <dbReference type="NCBI Taxonomy" id="584609"/>
    <lineage>
        <taxon>Bacteria</taxon>
        <taxon>Pseudomonadati</taxon>
        <taxon>Bacteroidota</taxon>
        <taxon>Flavobacteriia</taxon>
        <taxon>Flavobacteriales</taxon>
        <taxon>Flavobacteriaceae</taxon>
        <taxon>Tenacibaculum</taxon>
    </lineage>
</organism>
<reference evidence="3 4" key="1">
    <citation type="submission" date="2017-07" db="EMBL/GenBank/DDBJ databases">
        <authorList>
            <person name="Sun Z.S."/>
            <person name="Albrecht U."/>
            <person name="Echele G."/>
            <person name="Lee C.C."/>
        </authorList>
    </citation>
    <scope>NUCLEOTIDE SEQUENCE [LARGE SCALE GENOMIC DNA]</scope>
    <source>
        <strain evidence="4">type strain: KCTC 22618</strain>
    </source>
</reference>
<protein>
    <recommendedName>
        <fullName evidence="2">Pyrrolo-quinoline quinone repeat domain-containing protein</fullName>
    </recommendedName>
</protein>
<feature type="domain" description="Pyrrolo-quinoline quinone repeat" evidence="2">
    <location>
        <begin position="260"/>
        <end position="325"/>
    </location>
</feature>
<dbReference type="EMBL" id="LT899436">
    <property type="protein sequence ID" value="SNR16821.1"/>
    <property type="molecule type" value="Genomic_DNA"/>
</dbReference>
<dbReference type="Proteomes" id="UP000215214">
    <property type="component" value="Chromosome TJEJU"/>
</dbReference>
<accession>A0A238UCC2</accession>
<dbReference type="AlphaFoldDB" id="A0A238UCC2"/>
<dbReference type="Gene3D" id="2.130.10.10">
    <property type="entry name" value="YVTN repeat-like/Quinoprotein amine dehydrogenase"/>
    <property type="match status" value="1"/>
</dbReference>
<dbReference type="InterPro" id="IPR002372">
    <property type="entry name" value="PQQ_rpt_dom"/>
</dbReference>
<evidence type="ECO:0000259" key="2">
    <source>
        <dbReference type="Pfam" id="PF13360"/>
    </source>
</evidence>
<dbReference type="SUPFAM" id="SSF50998">
    <property type="entry name" value="Quinoprotein alcohol dehydrogenase-like"/>
    <property type="match status" value="1"/>
</dbReference>
<gene>
    <name evidence="3" type="ORF">TJEJU_3167</name>
</gene>
<keyword evidence="1" id="KW-0732">Signal</keyword>
<feature type="signal peptide" evidence="1">
    <location>
        <begin position="1"/>
        <end position="18"/>
    </location>
</feature>
<evidence type="ECO:0000313" key="4">
    <source>
        <dbReference type="Proteomes" id="UP000215214"/>
    </source>
</evidence>
<feature type="chain" id="PRO_5013099506" description="Pyrrolo-quinoline quinone repeat domain-containing protein" evidence="1">
    <location>
        <begin position="19"/>
        <end position="638"/>
    </location>
</feature>
<keyword evidence="4" id="KW-1185">Reference proteome</keyword>
<dbReference type="OrthoDB" id="725093at2"/>
<sequence length="638" mass="72004">MKIKIILGLMLLSFISYAQKSPDQSITLDSKIVNINLHQITGIPVVTTKGGVYGINGETGEKIWEFKETGFIKSLNQLGQDGGTSFSEVPFSPYGKFNQTVFNIKSGNKILNDKDNGFEGVVDSKYITGKKGILFFGRVAKTEAKLFLISIENDKLLWESKIKSNKRIQSKLTGLGGISNFIQNENRIAFTTGKTVFLVDKESGKIILTEKYDAGKLFFSEDNKALIAVENKSSSLIGGALKAGFTMGLSLLKKKVIGKEVLAFDINTGEEFWRKPIKLSEGFIDYQFVDGKLFLMHKDGASLYDPTSGKEVWKKEFKRNKVKYAEKTPEGYMVFYKNKKHLVDNVGKKIWKRPERVVKNADFEVDDDEDYTSFEYESGVVFMTPTRIEYFKKGEQRRDYRVKIKEDDKLSYDEKNNNIILIRRKEILVINPDKGLGLDEVKKIDFHDHKLITTIEVREGGYFIYGSWEYVITDFKGSTIKQERFKQPGEGLRHLKNVGSAFLAVGGMVNAVSGVTNATSGAAFTSGGALVGSRNLMDDGKRKMRTGANQYQTGRAMVGAANLLWDGERYNAFKATKNSAFFYTKKNDKKVLLQINKDTGDIVESFEFGVNEPKYKLDELSKKIYFRNGSDLKIFTFN</sequence>
<evidence type="ECO:0000313" key="3">
    <source>
        <dbReference type="EMBL" id="SNR16821.1"/>
    </source>
</evidence>
<name>A0A238UCC2_9FLAO</name>
<dbReference type="KEGG" id="tje:TJEJU_3167"/>
<evidence type="ECO:0000256" key="1">
    <source>
        <dbReference type="SAM" id="SignalP"/>
    </source>
</evidence>